<protein>
    <submittedName>
        <fullName evidence="5">AAA domain</fullName>
    </submittedName>
</protein>
<sequence length="696" mass="80480">MSNSSKFLDNLLDSAITFYSQNDTISKKPLPVFFNNIDEAVDLFENSLRFEANEAMSQEIIVDSLPILHAANLDTNTPGIITGETKKKKLILHKKKKPKKKNSKPKKEKTPEQLEIEMLKLQKKEEEKQKKEETKKIEKDENVLAKHERKVAKEIEKEAKKAKALADKLMQKAKTAQDSIANNKDVTPKQKEKTEIMAIEADKAITNAQEKQKEYEIADAKATKIQDKVDNRKIERQKKRETTKKEKEKKAIERAYQKEQKKKKLEKDLIDKNINLHNDIFDLVEETMLSNNDELDDGEVEVSADSIKIYPSPLPFYRHINSLNMTRPFNGFEKTLLQGEPTEGDCFIKLYHGPPGTGKTFRLMKELSQIIGKKKFNRILVCATSNIATVNMYTRAKKMGIKGSLVISNEKYYQPSPKELEEWQPTTDSVVFSTISMRSGSILRDCKFTTILIDEASQCQEAWIWGLLREEVKYIYMAGDPQQLSALVSQKGESLKNGRSLMERLMSMDYPAELLNTQRRMHPKIAEFSNITFYDNKLKTEYHDNYDTAPFQVINIQGKEKRVGTSYQNEIEAIRLDKEYKKLSKEFKQVIVISPYQAQCKLINKINPEINIHTVDSFQGREADVVLMTTVRSENKIGFWNDYRRLNVGMTRAKHVLRIIGNINTWDKEEGPLKKLKKYVINNNLVEEEKIEKEFI</sequence>
<feature type="domain" description="DNA2/NAM7 helicase-like C-terminal" evidence="4">
    <location>
        <begin position="499"/>
        <end position="663"/>
    </location>
</feature>
<proteinExistence type="predicted"/>
<accession>A0A5E8CGW1</accession>
<feature type="domain" description="DNA2/NAM7 helicase helicase" evidence="3">
    <location>
        <begin position="348"/>
        <end position="398"/>
    </location>
</feature>
<keyword evidence="1" id="KW-0175">Coiled coil</keyword>
<reference evidence="5" key="1">
    <citation type="submission" date="2019-09" db="EMBL/GenBank/DDBJ databases">
        <authorList>
            <person name="Needham M D."/>
        </authorList>
    </citation>
    <scope>NUCLEOTIDE SEQUENCE</scope>
</reference>
<evidence type="ECO:0000256" key="2">
    <source>
        <dbReference type="SAM" id="MobiDB-lite"/>
    </source>
</evidence>
<dbReference type="InterPro" id="IPR047187">
    <property type="entry name" value="SF1_C_Upf1"/>
</dbReference>
<dbReference type="GO" id="GO:0004386">
    <property type="term" value="F:helicase activity"/>
    <property type="evidence" value="ECO:0007669"/>
    <property type="project" value="InterPro"/>
</dbReference>
<dbReference type="GO" id="GO:0001147">
    <property type="term" value="F:transcription termination site sequence-specific DNA binding"/>
    <property type="evidence" value="ECO:0007669"/>
    <property type="project" value="TreeGrafter"/>
</dbReference>
<dbReference type="GO" id="GO:0006369">
    <property type="term" value="P:termination of RNA polymerase II transcription"/>
    <property type="evidence" value="ECO:0007669"/>
    <property type="project" value="TreeGrafter"/>
</dbReference>
<gene>
    <name evidence="5" type="ORF">CPAV1605_143</name>
</gene>
<evidence type="ECO:0000259" key="4">
    <source>
        <dbReference type="Pfam" id="PF13087"/>
    </source>
</evidence>
<dbReference type="GO" id="GO:0016604">
    <property type="term" value="C:nuclear body"/>
    <property type="evidence" value="ECO:0007669"/>
    <property type="project" value="TreeGrafter"/>
</dbReference>
<dbReference type="CDD" id="cd18808">
    <property type="entry name" value="SF1_C_Upf1"/>
    <property type="match status" value="1"/>
</dbReference>
<feature type="coiled-coil region" evidence="1">
    <location>
        <begin position="114"/>
        <end position="262"/>
    </location>
</feature>
<dbReference type="InterPro" id="IPR041677">
    <property type="entry name" value="DNA2/NAM7_AAA_11"/>
</dbReference>
<feature type="compositionally biased region" description="Basic residues" evidence="2">
    <location>
        <begin position="86"/>
        <end position="107"/>
    </location>
</feature>
<feature type="region of interest" description="Disordered" evidence="2">
    <location>
        <begin position="84"/>
        <end position="113"/>
    </location>
</feature>
<dbReference type="EMBL" id="CABVLZ010000001">
    <property type="protein sequence ID" value="VVU94421.1"/>
    <property type="molecule type" value="Genomic_DNA"/>
</dbReference>
<feature type="domain" description="DNA2/NAM7 helicase helicase" evidence="3">
    <location>
        <begin position="427"/>
        <end position="489"/>
    </location>
</feature>
<dbReference type="Pfam" id="PF13086">
    <property type="entry name" value="AAA_11"/>
    <property type="match status" value="2"/>
</dbReference>
<dbReference type="SUPFAM" id="SSF52540">
    <property type="entry name" value="P-loop containing nucleoside triphosphate hydrolases"/>
    <property type="match status" value="1"/>
</dbReference>
<evidence type="ECO:0000259" key="3">
    <source>
        <dbReference type="Pfam" id="PF13086"/>
    </source>
</evidence>
<dbReference type="InterPro" id="IPR045055">
    <property type="entry name" value="DNA2/NAM7-like"/>
</dbReference>
<dbReference type="Gene3D" id="3.40.50.300">
    <property type="entry name" value="P-loop containing nucleotide triphosphate hydrolases"/>
    <property type="match status" value="2"/>
</dbReference>
<dbReference type="InterPro" id="IPR027417">
    <property type="entry name" value="P-loop_NTPase"/>
</dbReference>
<evidence type="ECO:0000256" key="1">
    <source>
        <dbReference type="SAM" id="Coils"/>
    </source>
</evidence>
<dbReference type="PANTHER" id="PTHR10887:SF495">
    <property type="entry name" value="HELICASE SENATAXIN ISOFORM X1-RELATED"/>
    <property type="match status" value="1"/>
</dbReference>
<dbReference type="AlphaFoldDB" id="A0A5E8CGW1"/>
<dbReference type="InterPro" id="IPR041679">
    <property type="entry name" value="DNA2/NAM7-like_C"/>
</dbReference>
<organism evidence="5">
    <name type="scientific">seawater metagenome</name>
    <dbReference type="NCBI Taxonomy" id="1561972"/>
    <lineage>
        <taxon>unclassified sequences</taxon>
        <taxon>metagenomes</taxon>
        <taxon>ecological metagenomes</taxon>
    </lineage>
</organism>
<dbReference type="PANTHER" id="PTHR10887">
    <property type="entry name" value="DNA2/NAM7 HELICASE FAMILY"/>
    <property type="match status" value="1"/>
</dbReference>
<evidence type="ECO:0000313" key="5">
    <source>
        <dbReference type="EMBL" id="VVU94421.1"/>
    </source>
</evidence>
<dbReference type="Pfam" id="PF13087">
    <property type="entry name" value="AAA_12"/>
    <property type="match status" value="1"/>
</dbReference>
<name>A0A5E8CGW1_9ZZZZ</name>